<proteinExistence type="predicted"/>
<reference evidence="2" key="1">
    <citation type="journal article" date="2020" name="mSystems">
        <title>Genome- and Community-Level Interaction Insights into Carbon Utilization and Element Cycling Functions of Hydrothermarchaeota in Hydrothermal Sediment.</title>
        <authorList>
            <person name="Zhou Z."/>
            <person name="Liu Y."/>
            <person name="Xu W."/>
            <person name="Pan J."/>
            <person name="Luo Z.H."/>
            <person name="Li M."/>
        </authorList>
    </citation>
    <scope>NUCLEOTIDE SEQUENCE [LARGE SCALE GENOMIC DNA]</scope>
    <source>
        <strain evidence="2">SpSt-1217</strain>
    </source>
</reference>
<comment type="caution">
    <text evidence="2">The sequence shown here is derived from an EMBL/GenBank/DDBJ whole genome shotgun (WGS) entry which is preliminary data.</text>
</comment>
<dbReference type="InterPro" id="IPR038186">
    <property type="entry name" value="CHAD_dom_sf"/>
</dbReference>
<name>A0A831LFY2_9BACT</name>
<organism evidence="2">
    <name type="scientific">Mariniphaga anaerophila</name>
    <dbReference type="NCBI Taxonomy" id="1484053"/>
    <lineage>
        <taxon>Bacteria</taxon>
        <taxon>Pseudomonadati</taxon>
        <taxon>Bacteroidota</taxon>
        <taxon>Bacteroidia</taxon>
        <taxon>Marinilabiliales</taxon>
        <taxon>Prolixibacteraceae</taxon>
        <taxon>Mariniphaga</taxon>
    </lineage>
</organism>
<evidence type="ECO:0000259" key="1">
    <source>
        <dbReference type="Pfam" id="PF05235"/>
    </source>
</evidence>
<feature type="domain" description="CHAD" evidence="1">
    <location>
        <begin position="32"/>
        <end position="106"/>
    </location>
</feature>
<evidence type="ECO:0000313" key="2">
    <source>
        <dbReference type="EMBL" id="HDR50532.1"/>
    </source>
</evidence>
<dbReference type="InterPro" id="IPR007899">
    <property type="entry name" value="CHAD_dom"/>
</dbReference>
<dbReference type="Proteomes" id="UP000886047">
    <property type="component" value="Unassembled WGS sequence"/>
</dbReference>
<dbReference type="Gene3D" id="1.40.20.10">
    <property type="entry name" value="CHAD domain"/>
    <property type="match status" value="1"/>
</dbReference>
<protein>
    <submittedName>
        <fullName evidence="2">CHAD domain-containing protein</fullName>
    </submittedName>
</protein>
<dbReference type="AlphaFoldDB" id="A0A831LFY2"/>
<sequence>MVQNIGNRIIQAISHQAEKAGYFCAAENISSNQKVHELRRGFKRLRALLRFFKEIPDSPAGLLNQDIRNFGKLLAPLRESAVNLDLFDKNISSHNHLSEKKIRNAHELLVQKNKLLVERGFLENNLHNTIRTFFDGFDEILTKNNSEFPVRIQFFSEVSQS</sequence>
<feature type="non-terminal residue" evidence="2">
    <location>
        <position position="161"/>
    </location>
</feature>
<gene>
    <name evidence="2" type="ORF">ENN90_02770</name>
</gene>
<dbReference type="Pfam" id="PF05235">
    <property type="entry name" value="CHAD"/>
    <property type="match status" value="1"/>
</dbReference>
<accession>A0A831LFY2</accession>
<dbReference type="EMBL" id="DSDK01000154">
    <property type="protein sequence ID" value="HDR50532.1"/>
    <property type="molecule type" value="Genomic_DNA"/>
</dbReference>